<reference evidence="1" key="1">
    <citation type="submission" date="2023-05" db="EMBL/GenBank/DDBJ databases">
        <authorList>
            <person name="Stuckert A."/>
        </authorList>
    </citation>
    <scope>NUCLEOTIDE SEQUENCE</scope>
</reference>
<accession>A0ABN9D002</accession>
<name>A0ABN9D002_9NEOB</name>
<keyword evidence="2" id="KW-1185">Reference proteome</keyword>
<feature type="non-terminal residue" evidence="1">
    <location>
        <position position="1"/>
    </location>
</feature>
<gene>
    <name evidence="1" type="ORF">SPARVUS_LOCUS6193243</name>
</gene>
<organism evidence="1 2">
    <name type="scientific">Staurois parvus</name>
    <dbReference type="NCBI Taxonomy" id="386267"/>
    <lineage>
        <taxon>Eukaryota</taxon>
        <taxon>Metazoa</taxon>
        <taxon>Chordata</taxon>
        <taxon>Craniata</taxon>
        <taxon>Vertebrata</taxon>
        <taxon>Euteleostomi</taxon>
        <taxon>Amphibia</taxon>
        <taxon>Batrachia</taxon>
        <taxon>Anura</taxon>
        <taxon>Neobatrachia</taxon>
        <taxon>Ranoidea</taxon>
        <taxon>Ranidae</taxon>
        <taxon>Staurois</taxon>
    </lineage>
</organism>
<dbReference type="EMBL" id="CATNWA010013629">
    <property type="protein sequence ID" value="CAI9565573.1"/>
    <property type="molecule type" value="Genomic_DNA"/>
</dbReference>
<dbReference type="Proteomes" id="UP001162483">
    <property type="component" value="Unassembled WGS sequence"/>
</dbReference>
<evidence type="ECO:0000313" key="2">
    <source>
        <dbReference type="Proteomes" id="UP001162483"/>
    </source>
</evidence>
<sequence length="64" mass="7261">HSRVQCPSRLLLFQHGPWQIIGRLFCAWALGENSCCGQDPDKRLPSAYCVTGNNRPSLAFYFFS</sequence>
<protein>
    <submittedName>
        <fullName evidence="1">Uncharacterized protein</fullName>
    </submittedName>
</protein>
<evidence type="ECO:0000313" key="1">
    <source>
        <dbReference type="EMBL" id="CAI9565573.1"/>
    </source>
</evidence>
<proteinExistence type="predicted"/>
<comment type="caution">
    <text evidence="1">The sequence shown here is derived from an EMBL/GenBank/DDBJ whole genome shotgun (WGS) entry which is preliminary data.</text>
</comment>